<dbReference type="PANTHER" id="PTHR43248">
    <property type="entry name" value="2-SUCCINYL-6-HYDROXY-2,4-CYCLOHEXADIENE-1-CARBOXYLATE SYNTHASE"/>
    <property type="match status" value="1"/>
</dbReference>
<keyword evidence="2 7" id="KW-0378">Hydrolase</keyword>
<keyword evidence="4" id="KW-0812">Transmembrane</keyword>
<dbReference type="Gene3D" id="3.40.50.1820">
    <property type="entry name" value="alpha/beta hydrolase"/>
    <property type="match status" value="1"/>
</dbReference>
<evidence type="ECO:0000256" key="4">
    <source>
        <dbReference type="SAM" id="Phobius"/>
    </source>
</evidence>
<feature type="region of interest" description="Disordered" evidence="3">
    <location>
        <begin position="16"/>
        <end position="55"/>
    </location>
</feature>
<dbReference type="OrthoDB" id="3930934at2"/>
<evidence type="ECO:0000256" key="1">
    <source>
        <dbReference type="ARBA" id="ARBA00010088"/>
    </source>
</evidence>
<sequence>MTWLARRRYCAGAAGRPTLDGTAVPSRRCPGSTGARVMRGRNTTPGATHSERTTRRPRVTTALMVLVAAGVLLALGVTQVPVAGSSADARVGAGALTRPTLAWKTCPGSRAAQCARLAVPLDWARPQGKRISLAIARHRADDPQHRVGTLFFNPGGPGDGGVAYVEHAAQVFSPALLARFDLVAMDPRGVKGSTPIRCDLPVAPADVTLFPRTAKEFRKLRDYGPRLGRSCVKASGPLVGHVDTISVARDHDALRRALGEKQVSWLGISYGTQVATNYAALFPRHTRAMVLDGALEHSGSEVAMLATEILAAEDAFDRFASWCATADACALKGQDVGAVYDDLVARADRHPIPVPGALRPVTGADIRMGTPRGLLFKEPGVFGPELSWAALSRGIKAAVEGDASMFALPPVRVAAPLAERLSIACMDFVSEIRTWAQMQQRLQLGRQLAPHLQGATEQWEILRCMGWPVKAANPFRRLDVRDVPTLIVNATHDPSTAYTWALGLAGQIRGSDLLTREGDGHTSFFAAAGCAHDAIEAYLVRPHAPADRVCTS</sequence>
<dbReference type="Pfam" id="PF00561">
    <property type="entry name" value="Abhydrolase_1"/>
    <property type="match status" value="1"/>
</dbReference>
<gene>
    <name evidence="7" type="ORF">ETU37_22670</name>
</gene>
<organism evidence="7 8">
    <name type="scientific">Nocardioides iriomotensis</name>
    <dbReference type="NCBI Taxonomy" id="715784"/>
    <lineage>
        <taxon>Bacteria</taxon>
        <taxon>Bacillati</taxon>
        <taxon>Actinomycetota</taxon>
        <taxon>Actinomycetes</taxon>
        <taxon>Propionibacteriales</taxon>
        <taxon>Nocardioidaceae</taxon>
        <taxon>Nocardioides</taxon>
    </lineage>
</organism>
<dbReference type="InterPro" id="IPR013595">
    <property type="entry name" value="Pept_S33_TAP-like_C"/>
</dbReference>
<dbReference type="InterPro" id="IPR000073">
    <property type="entry name" value="AB_hydrolase_1"/>
</dbReference>
<feature type="domain" description="Peptidase S33 tripeptidyl aminopeptidase-like C-terminal" evidence="6">
    <location>
        <begin position="455"/>
        <end position="550"/>
    </location>
</feature>
<reference evidence="7 8" key="1">
    <citation type="submission" date="2019-01" db="EMBL/GenBank/DDBJ databases">
        <title>Nocardioides guangzhouensis sp. nov., an actinobacterium isolated from soil.</title>
        <authorList>
            <person name="Fu Y."/>
            <person name="Cai Y."/>
            <person name="Lin Z."/>
            <person name="Chen P."/>
        </authorList>
    </citation>
    <scope>NUCLEOTIDE SEQUENCE [LARGE SCALE GENOMIC DNA]</scope>
    <source>
        <strain evidence="7 8">NBRC 105384</strain>
    </source>
</reference>
<evidence type="ECO:0000259" key="5">
    <source>
        <dbReference type="Pfam" id="PF00561"/>
    </source>
</evidence>
<keyword evidence="4" id="KW-0472">Membrane</keyword>
<keyword evidence="4" id="KW-1133">Transmembrane helix</keyword>
<protein>
    <submittedName>
        <fullName evidence="7">Alpha/beta hydrolase</fullName>
    </submittedName>
</protein>
<accession>A0A4V1Z0W9</accession>
<dbReference type="AlphaFoldDB" id="A0A4V1Z0W9"/>
<feature type="domain" description="AB hydrolase-1" evidence="5">
    <location>
        <begin position="149"/>
        <end position="332"/>
    </location>
</feature>
<dbReference type="Pfam" id="PF08386">
    <property type="entry name" value="Abhydrolase_4"/>
    <property type="match status" value="1"/>
</dbReference>
<keyword evidence="8" id="KW-1185">Reference proteome</keyword>
<dbReference type="SUPFAM" id="SSF53474">
    <property type="entry name" value="alpha/beta-Hydrolases"/>
    <property type="match status" value="1"/>
</dbReference>
<evidence type="ECO:0000259" key="6">
    <source>
        <dbReference type="Pfam" id="PF08386"/>
    </source>
</evidence>
<evidence type="ECO:0000256" key="3">
    <source>
        <dbReference type="SAM" id="MobiDB-lite"/>
    </source>
</evidence>
<name>A0A4V1Z0W9_9ACTN</name>
<evidence type="ECO:0000256" key="2">
    <source>
        <dbReference type="ARBA" id="ARBA00022801"/>
    </source>
</evidence>
<proteinExistence type="inferred from homology"/>
<dbReference type="GO" id="GO:0016787">
    <property type="term" value="F:hydrolase activity"/>
    <property type="evidence" value="ECO:0007669"/>
    <property type="project" value="UniProtKB-KW"/>
</dbReference>
<dbReference type="InterPro" id="IPR051601">
    <property type="entry name" value="Serine_prot/Carboxylest_S33"/>
</dbReference>
<dbReference type="PANTHER" id="PTHR43248:SF30">
    <property type="entry name" value="AB HYDROLASE-1 DOMAIN-CONTAINING PROTEIN"/>
    <property type="match status" value="1"/>
</dbReference>
<evidence type="ECO:0000313" key="7">
    <source>
        <dbReference type="EMBL" id="RYU08866.1"/>
    </source>
</evidence>
<dbReference type="Proteomes" id="UP000291189">
    <property type="component" value="Unassembled WGS sequence"/>
</dbReference>
<dbReference type="EMBL" id="SDPU01000037">
    <property type="protein sequence ID" value="RYU08866.1"/>
    <property type="molecule type" value="Genomic_DNA"/>
</dbReference>
<evidence type="ECO:0000313" key="8">
    <source>
        <dbReference type="Proteomes" id="UP000291189"/>
    </source>
</evidence>
<comment type="similarity">
    <text evidence="1">Belongs to the peptidase S33 family.</text>
</comment>
<comment type="caution">
    <text evidence="7">The sequence shown here is derived from an EMBL/GenBank/DDBJ whole genome shotgun (WGS) entry which is preliminary data.</text>
</comment>
<dbReference type="InterPro" id="IPR029058">
    <property type="entry name" value="AB_hydrolase_fold"/>
</dbReference>
<feature type="transmembrane region" description="Helical" evidence="4">
    <location>
        <begin position="59"/>
        <end position="77"/>
    </location>
</feature>